<dbReference type="Gene3D" id="1.25.10.10">
    <property type="entry name" value="Leucine-rich Repeat Variant"/>
    <property type="match status" value="1"/>
</dbReference>
<dbReference type="InterPro" id="IPR002641">
    <property type="entry name" value="PNPLA_dom"/>
</dbReference>
<dbReference type="InterPro" id="IPR016024">
    <property type="entry name" value="ARM-type_fold"/>
</dbReference>
<sequence>MFGRRILGGQPDGFKLLLGYQVASLLSPHAPTTPKAASQDAVALEHAGEEYEAGEDSKELQTALSSLNEATFETAQVTWVAGEADAVALTRLKNASVIHGLHEERVVLALELARADVPGRAVSAASFGQADEEVHARLRIELLPPQVRRIELSRTTASGAVAPEFVSELLCACELEGVAKLRCAEGMLPAWHADLFARLDGLRVLNLSSCGLSALPPGIGALTNLRELRVSGNKLAGLTSEIGSLRKLHRLVADSNLLTSIPVEIRHCAQLREVSLEGNRLATPVIDLRALARLRSLQLFSNPLEFLPELSPCTSLRHLSLANVRIKADPGLEKWDVQIAAPPTFSRMHRLAPLFGLIFRRSSCQHPLLAGALGKIAEDPTACSAIVREVGAIQQLILMALSENEVVVQQACKTLGLLGRHDSFTSDEIIQGDVLSAMLSLMRSVKHKSQLAGLHVIAGLALTSEASARKLLTPNVLQALQELVRSGADDVKTAALETLGNLAFCRDNRAAVFGAPGLRDWLARLAQDRVGGVQRRVGVAATRALAILAENEEVRRAVGRPPIVGRGIRILSMDGGGMKGIAIVRQLRQLEQRTGRRIHELFDLVCGTSTGGILAVALALKKLTLEDCEQIYRNLGQKVFSRPGAAAAKEEEAGWRDSLYRAYKSGQQSMRVAVYGCKHDAAMFEELLKEYCTFDPEAMLGTAMIDTACLNTPKCFVVSTLVSMTPAGPFLFRNYELPEAAEAHAKQLKAPLASSSHLVWQAVRASSAAPYYLDDFRCGSDRFQDGAATANNPAALALAEARLLWPDAPIEAIVSLGSGVVPVQRREKSMSAYLDIGSVLIESACSVDRVDAALATLLPLVPGITYFRFCCEDIRCGIELDEIDPEQWALLEAATDEYIEREDVHFQEAAELLLRGLDPLPEQSASAAANALRLGSRRSLLLVEAPRSADESAHSHVEGVAAAVAALPDLAERCSFHQLPPGRPMPNGPNSCAVDTSQVQEALRRGRGGVGVVHLAMHATEEGLVGAWNHEMEAVAEPSPSVDALLEAAGCDPGTSLAALCGAAAAVHFPGAGNSAELVSLLGAHSQIVAGRHVASVLLQRTSPAAFLAADQVAGMGQLLDGQLLVTSSALPQALLRAFLDVSCRAVVCRDAAAPPPAAAAAAAFFGTFYARLRRGDSLPQALWSAGVESPELAGAFCCVTLVDREMVAAQIGDGQDLKPELNSEQLNN</sequence>
<dbReference type="Gene3D" id="3.80.10.10">
    <property type="entry name" value="Ribonuclease Inhibitor"/>
    <property type="match status" value="1"/>
</dbReference>
<dbReference type="Proteomes" id="UP001491310">
    <property type="component" value="Unassembled WGS sequence"/>
</dbReference>
<feature type="short sequence motif" description="GXSXG" evidence="8">
    <location>
        <begin position="607"/>
        <end position="611"/>
    </location>
</feature>
<keyword evidence="5 8" id="KW-0442">Lipid degradation</keyword>
<evidence type="ECO:0000256" key="2">
    <source>
        <dbReference type="ARBA" id="ARBA00022614"/>
    </source>
</evidence>
<dbReference type="SMART" id="SM00369">
    <property type="entry name" value="LRR_TYP"/>
    <property type="match status" value="4"/>
</dbReference>
<dbReference type="InterPro" id="IPR016035">
    <property type="entry name" value="Acyl_Trfase/lysoPLipase"/>
</dbReference>
<dbReference type="InterPro" id="IPR000225">
    <property type="entry name" value="Armadillo"/>
</dbReference>
<keyword evidence="4 8" id="KW-0378">Hydrolase</keyword>
<organism evidence="10 11">
    <name type="scientific">Coccomyxa subellipsoidea</name>
    <dbReference type="NCBI Taxonomy" id="248742"/>
    <lineage>
        <taxon>Eukaryota</taxon>
        <taxon>Viridiplantae</taxon>
        <taxon>Chlorophyta</taxon>
        <taxon>core chlorophytes</taxon>
        <taxon>Trebouxiophyceae</taxon>
        <taxon>Trebouxiophyceae incertae sedis</taxon>
        <taxon>Coccomyxaceae</taxon>
        <taxon>Coccomyxa</taxon>
    </lineage>
</organism>
<keyword evidence="6 8" id="KW-0443">Lipid metabolism</keyword>
<dbReference type="Gene3D" id="3.40.1090.10">
    <property type="entry name" value="Cytosolic phospholipase A2 catalytic domain"/>
    <property type="match status" value="1"/>
</dbReference>
<dbReference type="InterPro" id="IPR003591">
    <property type="entry name" value="Leu-rich_rpt_typical-subtyp"/>
</dbReference>
<dbReference type="Pfam" id="PF01734">
    <property type="entry name" value="Patatin"/>
    <property type="match status" value="1"/>
</dbReference>
<dbReference type="InterPro" id="IPR032675">
    <property type="entry name" value="LRR_dom_sf"/>
</dbReference>
<feature type="short sequence motif" description="DGA/G" evidence="8">
    <location>
        <begin position="785"/>
        <end position="787"/>
    </location>
</feature>
<feature type="active site" description="Proton acceptor" evidence="8">
    <location>
        <position position="785"/>
    </location>
</feature>
<feature type="active site" description="Nucleophile" evidence="8">
    <location>
        <position position="609"/>
    </location>
</feature>
<dbReference type="EMBL" id="JALJOT010000011">
    <property type="protein sequence ID" value="KAK9905458.1"/>
    <property type="molecule type" value="Genomic_DNA"/>
</dbReference>
<comment type="subcellular location">
    <subcellularLocation>
        <location evidence="1">Cytoplasm</location>
        <location evidence="1">Cytoskeleton</location>
        <location evidence="1">Cilium axoneme</location>
    </subcellularLocation>
</comment>
<evidence type="ECO:0000256" key="8">
    <source>
        <dbReference type="PROSITE-ProRule" id="PRU01161"/>
    </source>
</evidence>
<keyword evidence="2" id="KW-0433">Leucine-rich repeat</keyword>
<evidence type="ECO:0000256" key="6">
    <source>
        <dbReference type="ARBA" id="ARBA00023098"/>
    </source>
</evidence>
<name>A0ABR2YH75_9CHLO</name>
<keyword evidence="11" id="KW-1185">Reference proteome</keyword>
<evidence type="ECO:0000256" key="1">
    <source>
        <dbReference type="ARBA" id="ARBA00004430"/>
    </source>
</evidence>
<dbReference type="SUPFAM" id="SSF52058">
    <property type="entry name" value="L domain-like"/>
    <property type="match status" value="1"/>
</dbReference>
<reference evidence="10 11" key="1">
    <citation type="journal article" date="2024" name="Nat. Commun.">
        <title>Phylogenomics reveals the evolutionary origins of lichenization in chlorophyte algae.</title>
        <authorList>
            <person name="Puginier C."/>
            <person name="Libourel C."/>
            <person name="Otte J."/>
            <person name="Skaloud P."/>
            <person name="Haon M."/>
            <person name="Grisel S."/>
            <person name="Petersen M."/>
            <person name="Berrin J.G."/>
            <person name="Delaux P.M."/>
            <person name="Dal Grande F."/>
            <person name="Keller J."/>
        </authorList>
    </citation>
    <scope>NUCLEOTIDE SEQUENCE [LARGE SCALE GENOMIC DNA]</scope>
    <source>
        <strain evidence="10 11">SAG 216-7</strain>
    </source>
</reference>
<dbReference type="SUPFAM" id="SSF48371">
    <property type="entry name" value="ARM repeat"/>
    <property type="match status" value="1"/>
</dbReference>
<dbReference type="PANTHER" id="PTHR24185">
    <property type="entry name" value="CALCIUM-INDEPENDENT PHOSPHOLIPASE A2-GAMMA"/>
    <property type="match status" value="1"/>
</dbReference>
<evidence type="ECO:0000256" key="3">
    <source>
        <dbReference type="ARBA" id="ARBA00022737"/>
    </source>
</evidence>
<dbReference type="SMART" id="SM00185">
    <property type="entry name" value="ARM"/>
    <property type="match status" value="2"/>
</dbReference>
<evidence type="ECO:0000256" key="4">
    <source>
        <dbReference type="ARBA" id="ARBA00022801"/>
    </source>
</evidence>
<feature type="repeat" description="ARM" evidence="7">
    <location>
        <begin position="475"/>
        <end position="517"/>
    </location>
</feature>
<comment type="caution">
    <text evidence="10">The sequence shown here is derived from an EMBL/GenBank/DDBJ whole genome shotgun (WGS) entry which is preliminary data.</text>
</comment>
<dbReference type="InterPro" id="IPR055414">
    <property type="entry name" value="LRR_R13L4/SHOC2-like"/>
</dbReference>
<dbReference type="Pfam" id="PF23598">
    <property type="entry name" value="LRR_14"/>
    <property type="match status" value="1"/>
</dbReference>
<dbReference type="PROSITE" id="PS51635">
    <property type="entry name" value="PNPLA"/>
    <property type="match status" value="1"/>
</dbReference>
<proteinExistence type="predicted"/>
<feature type="domain" description="PNPLA" evidence="9">
    <location>
        <begin position="571"/>
        <end position="798"/>
    </location>
</feature>
<dbReference type="PROSITE" id="PS51450">
    <property type="entry name" value="LRR"/>
    <property type="match status" value="1"/>
</dbReference>
<dbReference type="PROSITE" id="PS50176">
    <property type="entry name" value="ARM_REPEAT"/>
    <property type="match status" value="1"/>
</dbReference>
<dbReference type="PANTHER" id="PTHR24185:SF1">
    <property type="entry name" value="CALCIUM-INDEPENDENT PHOSPHOLIPASE A2-GAMMA"/>
    <property type="match status" value="1"/>
</dbReference>
<protein>
    <recommendedName>
        <fullName evidence="9">PNPLA domain-containing protein</fullName>
    </recommendedName>
</protein>
<dbReference type="InterPro" id="IPR001611">
    <property type="entry name" value="Leu-rich_rpt"/>
</dbReference>
<dbReference type="SUPFAM" id="SSF52151">
    <property type="entry name" value="FabD/lysophospholipase-like"/>
    <property type="match status" value="1"/>
</dbReference>
<evidence type="ECO:0000313" key="11">
    <source>
        <dbReference type="Proteomes" id="UP001491310"/>
    </source>
</evidence>
<accession>A0ABR2YH75</accession>
<evidence type="ECO:0000256" key="5">
    <source>
        <dbReference type="ARBA" id="ARBA00022963"/>
    </source>
</evidence>
<evidence type="ECO:0000313" key="10">
    <source>
        <dbReference type="EMBL" id="KAK9905458.1"/>
    </source>
</evidence>
<keyword evidence="3" id="KW-0677">Repeat</keyword>
<evidence type="ECO:0000256" key="7">
    <source>
        <dbReference type="PROSITE-ProRule" id="PRU00259"/>
    </source>
</evidence>
<dbReference type="InterPro" id="IPR011989">
    <property type="entry name" value="ARM-like"/>
</dbReference>
<gene>
    <name evidence="10" type="ORF">WJX75_000266</name>
</gene>
<evidence type="ECO:0000259" key="9">
    <source>
        <dbReference type="PROSITE" id="PS51635"/>
    </source>
</evidence>
<feature type="short sequence motif" description="GXGXXG" evidence="8">
    <location>
        <begin position="575"/>
        <end position="580"/>
    </location>
</feature>